<dbReference type="InterPro" id="IPR010766">
    <property type="entry name" value="DRTGG"/>
</dbReference>
<keyword evidence="8 13" id="KW-0963">Cytoplasm</keyword>
<evidence type="ECO:0000256" key="1">
    <source>
        <dbReference type="ARBA" id="ARBA00000705"/>
    </source>
</evidence>
<dbReference type="UniPathway" id="UPA00340">
    <property type="reaction ID" value="UER00459"/>
</dbReference>
<dbReference type="InterPro" id="IPR042113">
    <property type="entry name" value="P_AcTrfase_dom1"/>
</dbReference>
<dbReference type="SUPFAM" id="SSF53659">
    <property type="entry name" value="Isocitrate/Isopropylmalate dehydrogenase-like"/>
    <property type="match status" value="1"/>
</dbReference>
<dbReference type="SUPFAM" id="SSF52540">
    <property type="entry name" value="P-loop containing nucleoside triphosphate hydrolases"/>
    <property type="match status" value="1"/>
</dbReference>
<evidence type="ECO:0000256" key="5">
    <source>
        <dbReference type="ARBA" id="ARBA00009786"/>
    </source>
</evidence>
<comment type="catalytic activity">
    <reaction evidence="1 13">
        <text>acetyl-CoA + phosphate = acetyl phosphate + CoA</text>
        <dbReference type="Rhea" id="RHEA:19521"/>
        <dbReference type="ChEBI" id="CHEBI:22191"/>
        <dbReference type="ChEBI" id="CHEBI:43474"/>
        <dbReference type="ChEBI" id="CHEBI:57287"/>
        <dbReference type="ChEBI" id="CHEBI:57288"/>
        <dbReference type="EC" id="2.3.1.8"/>
    </reaction>
</comment>
<comment type="similarity">
    <text evidence="4 13">In the C-terminal section; belongs to the phosphate acetyltransferase and butyryltransferase family.</text>
</comment>
<dbReference type="Gene3D" id="3.40.50.300">
    <property type="entry name" value="P-loop containing nucleotide triphosphate hydrolases"/>
    <property type="match status" value="1"/>
</dbReference>
<comment type="function">
    <text evidence="12 13">Involved in acetate metabolism.</text>
</comment>
<evidence type="ECO:0000256" key="9">
    <source>
        <dbReference type="ARBA" id="ARBA00022679"/>
    </source>
</evidence>
<reference evidence="16" key="2">
    <citation type="submission" date="2020-09" db="EMBL/GenBank/DDBJ databases">
        <authorList>
            <person name="Sun Q."/>
            <person name="Zhou Y."/>
        </authorList>
    </citation>
    <scope>NUCLEOTIDE SEQUENCE</scope>
    <source>
        <strain evidence="16">CGMCC 4.7299</strain>
    </source>
</reference>
<evidence type="ECO:0000256" key="12">
    <source>
        <dbReference type="ARBA" id="ARBA00049955"/>
    </source>
</evidence>
<dbReference type="InterPro" id="IPR050500">
    <property type="entry name" value="Phos_Acetyltrans/Butyryltrans"/>
</dbReference>
<dbReference type="Proteomes" id="UP000656042">
    <property type="component" value="Unassembled WGS sequence"/>
</dbReference>
<dbReference type="Gene3D" id="3.40.50.10750">
    <property type="entry name" value="Isocitrate/Isopropylmalate dehydrogenase-like"/>
    <property type="match status" value="1"/>
</dbReference>
<evidence type="ECO:0000256" key="2">
    <source>
        <dbReference type="ARBA" id="ARBA00004496"/>
    </source>
</evidence>
<comment type="caution">
    <text evidence="16">The sequence shown here is derived from an EMBL/GenBank/DDBJ whole genome shotgun (WGS) entry which is preliminary data.</text>
</comment>
<evidence type="ECO:0000313" key="16">
    <source>
        <dbReference type="EMBL" id="GGL01401.1"/>
    </source>
</evidence>
<dbReference type="InterPro" id="IPR027417">
    <property type="entry name" value="P-loop_NTPase"/>
</dbReference>
<evidence type="ECO:0000256" key="8">
    <source>
        <dbReference type="ARBA" id="ARBA00022490"/>
    </source>
</evidence>
<dbReference type="SUPFAM" id="SSF75138">
    <property type="entry name" value="HprK N-terminal domain-like"/>
    <property type="match status" value="1"/>
</dbReference>
<dbReference type="InterPro" id="IPR004614">
    <property type="entry name" value="P_AcTrfase"/>
</dbReference>
<keyword evidence="17" id="KW-1185">Reference proteome</keyword>
<keyword evidence="9 13" id="KW-0808">Transferase</keyword>
<comment type="subcellular location">
    <subcellularLocation>
        <location evidence="2 13">Cytoplasm</location>
    </subcellularLocation>
</comment>
<dbReference type="GO" id="GO:0006085">
    <property type="term" value="P:acetyl-CoA biosynthetic process"/>
    <property type="evidence" value="ECO:0007669"/>
    <property type="project" value="UniProtKB-UniPathway"/>
</dbReference>
<organism evidence="16 17">
    <name type="scientific">Mangrovihabitans endophyticus</name>
    <dbReference type="NCBI Taxonomy" id="1751298"/>
    <lineage>
        <taxon>Bacteria</taxon>
        <taxon>Bacillati</taxon>
        <taxon>Actinomycetota</taxon>
        <taxon>Actinomycetes</taxon>
        <taxon>Micromonosporales</taxon>
        <taxon>Micromonosporaceae</taxon>
        <taxon>Mangrovihabitans</taxon>
    </lineage>
</organism>
<dbReference type="InterPro" id="IPR002505">
    <property type="entry name" value="PTA_PTB"/>
</dbReference>
<dbReference type="Gene3D" id="3.40.50.10950">
    <property type="match status" value="1"/>
</dbReference>
<accession>A0A8J3C2U9</accession>
<dbReference type="Pfam" id="PF07085">
    <property type="entry name" value="DRTGG"/>
    <property type="match status" value="1"/>
</dbReference>
<sequence length="689" mass="72032">MARSVYVAGLGPGVGKGTVALGLTELLSRHIARLGVFRPLVAGAETDPLLTLLTERYTRSTPAESYGVTYAEASRLVADGRREELISRIVERYRDLERTCSSVVVVGSDFADGQHEEGHDEFPRELAFNARLATEFGSVVVAVVSGEHRTAEALSAAARSAYHSMTDLGATVLAVIANRVPDGVPAPTGLPVPCWAVPEVPAVAAPTVAEVAAALDATVVIGGPAALDRDVLGFVVGGGHVPTVLEHLVDGALVITPGDRADVLVAANAAHAAGTVTLAGLALTIGEFPDPRAVRVIEGLNTGLAMLVVPTDSYHTIAAADRIEAALSTATPRKIEAALGAFEKNVDTAELSRVLDVARSSRVTPLMFENDLIDRARADRRRLVLPEGADERILRAAETLLRRGVADLTLLGDPDEITRRAREVGAEIGSAVLVDPGASVWRDRFAQRYADLRKHKGITLDVAYDVVRDVNYFGTLMVAEGLADGMVSGANHTTAATIRPAFEIIRTVPGVSVASSVFFMLLADRVLVYGDCAVNPDPDAPQLADIALSSAQTAAAFGLEPRVAMLSYSTGSSGSGADVEKVAAATELVRARRPDLPVEGPIQYDAAIDPAVAATKLPDSTVAGKATVFVFPDLNTGNNTYKAVQRSAGAVAVGPVMQGLNRPVNDLSRGATVKDIVNTVAITAIQAAS</sequence>
<dbReference type="PIRSF" id="PIRSF006107">
    <property type="entry name" value="PhpActrans_proteobac"/>
    <property type="match status" value="1"/>
</dbReference>
<dbReference type="AlphaFoldDB" id="A0A8J3C2U9"/>
<evidence type="ECO:0000256" key="4">
    <source>
        <dbReference type="ARBA" id="ARBA00008756"/>
    </source>
</evidence>
<dbReference type="InterPro" id="IPR028979">
    <property type="entry name" value="Ser_kin/Pase_Hpr-like_N_sf"/>
</dbReference>
<dbReference type="InterPro" id="IPR016475">
    <property type="entry name" value="P-Actrans_bac"/>
</dbReference>
<evidence type="ECO:0000256" key="11">
    <source>
        <dbReference type="ARBA" id="ARBA00031108"/>
    </source>
</evidence>
<dbReference type="GO" id="GO:0005737">
    <property type="term" value="C:cytoplasm"/>
    <property type="evidence" value="ECO:0007669"/>
    <property type="project" value="UniProtKB-SubCell"/>
</dbReference>
<evidence type="ECO:0000256" key="10">
    <source>
        <dbReference type="ARBA" id="ARBA00023315"/>
    </source>
</evidence>
<gene>
    <name evidence="16" type="primary">pta</name>
    <name evidence="16" type="ORF">GCM10012284_39970</name>
</gene>
<evidence type="ECO:0000259" key="15">
    <source>
        <dbReference type="Pfam" id="PF07085"/>
    </source>
</evidence>
<dbReference type="NCBIfam" id="TIGR00651">
    <property type="entry name" value="pta"/>
    <property type="match status" value="1"/>
</dbReference>
<name>A0A8J3C2U9_9ACTN</name>
<evidence type="ECO:0000313" key="17">
    <source>
        <dbReference type="Proteomes" id="UP000656042"/>
    </source>
</evidence>
<comment type="domain">
    <text evidence="13">The N-terminal region seems to be important for proper quaternary structure. The C-terminal region contains the substrate-binding site.</text>
</comment>
<dbReference type="NCBIfam" id="NF007233">
    <property type="entry name" value="PRK09653.1"/>
    <property type="match status" value="1"/>
</dbReference>
<reference evidence="16" key="1">
    <citation type="journal article" date="2014" name="Int. J. Syst. Evol. Microbiol.">
        <title>Complete genome sequence of Corynebacterium casei LMG S-19264T (=DSM 44701T), isolated from a smear-ripened cheese.</title>
        <authorList>
            <consortium name="US DOE Joint Genome Institute (JGI-PGF)"/>
            <person name="Walter F."/>
            <person name="Albersmeier A."/>
            <person name="Kalinowski J."/>
            <person name="Ruckert C."/>
        </authorList>
    </citation>
    <scope>NUCLEOTIDE SEQUENCE</scope>
    <source>
        <strain evidence="16">CGMCC 4.7299</strain>
    </source>
</reference>
<evidence type="ECO:0000256" key="3">
    <source>
        <dbReference type="ARBA" id="ARBA00004989"/>
    </source>
</evidence>
<dbReference type="PANTHER" id="PTHR43356:SF3">
    <property type="entry name" value="PHOSPHATE ACETYLTRANSFERASE"/>
    <property type="match status" value="1"/>
</dbReference>
<dbReference type="EC" id="2.3.1.8" evidence="6 13"/>
<comment type="pathway">
    <text evidence="3 13">Metabolic intermediate biosynthesis; acetyl-CoA biosynthesis; acetyl-CoA from acetate: step 2/2.</text>
</comment>
<feature type="domain" description="Phosphate acetyl/butaryl transferase" evidence="14">
    <location>
        <begin position="367"/>
        <end position="684"/>
    </location>
</feature>
<dbReference type="RefSeq" id="WP_189080775.1">
    <property type="nucleotide sequence ID" value="NZ_BMMX01000019.1"/>
</dbReference>
<dbReference type="PANTHER" id="PTHR43356">
    <property type="entry name" value="PHOSPHATE ACETYLTRANSFERASE"/>
    <property type="match status" value="1"/>
</dbReference>
<dbReference type="FunFam" id="3.40.50.10750:FF:000001">
    <property type="entry name" value="Phosphate acetyltransferase"/>
    <property type="match status" value="1"/>
</dbReference>
<evidence type="ECO:0000256" key="7">
    <source>
        <dbReference type="ARBA" id="ARBA00021528"/>
    </source>
</evidence>
<dbReference type="EMBL" id="BMMX01000019">
    <property type="protein sequence ID" value="GGL01401.1"/>
    <property type="molecule type" value="Genomic_DNA"/>
</dbReference>
<feature type="domain" description="DRTGG" evidence="15">
    <location>
        <begin position="210"/>
        <end position="321"/>
    </location>
</feature>
<dbReference type="Pfam" id="PF13500">
    <property type="entry name" value="AAA_26"/>
    <property type="match status" value="1"/>
</dbReference>
<dbReference type="GO" id="GO:0008959">
    <property type="term" value="F:phosphate acetyltransferase activity"/>
    <property type="evidence" value="ECO:0007669"/>
    <property type="project" value="UniProtKB-EC"/>
</dbReference>
<protein>
    <recommendedName>
        <fullName evidence="7 13">Phosphate acetyltransferase</fullName>
        <ecNumber evidence="6 13">2.3.1.8</ecNumber>
    </recommendedName>
    <alternativeName>
        <fullName evidence="11 13">Phosphotransacetylase</fullName>
    </alternativeName>
</protein>
<evidence type="ECO:0000256" key="13">
    <source>
        <dbReference type="PIRNR" id="PIRNR006107"/>
    </source>
</evidence>
<dbReference type="Gene3D" id="3.40.1390.20">
    <property type="entry name" value="HprK N-terminal domain-like"/>
    <property type="match status" value="1"/>
</dbReference>
<dbReference type="Pfam" id="PF01515">
    <property type="entry name" value="PTA_PTB"/>
    <property type="match status" value="1"/>
</dbReference>
<keyword evidence="10 13" id="KW-0012">Acyltransferase</keyword>
<dbReference type="NCBIfam" id="NF004167">
    <property type="entry name" value="PRK05632.1"/>
    <property type="match status" value="1"/>
</dbReference>
<proteinExistence type="inferred from homology"/>
<evidence type="ECO:0000259" key="14">
    <source>
        <dbReference type="Pfam" id="PF01515"/>
    </source>
</evidence>
<comment type="similarity">
    <text evidence="5 13">In the N-terminal section; belongs to the CobB/CobQ family.</text>
</comment>
<dbReference type="InterPro" id="IPR042112">
    <property type="entry name" value="P_AcTrfase_dom2"/>
</dbReference>
<evidence type="ECO:0000256" key="6">
    <source>
        <dbReference type="ARBA" id="ARBA00012707"/>
    </source>
</evidence>